<feature type="domain" description="RH1" evidence="2">
    <location>
        <begin position="1"/>
        <end position="45"/>
    </location>
</feature>
<feature type="coiled-coil region" evidence="1">
    <location>
        <begin position="92"/>
        <end position="119"/>
    </location>
</feature>
<dbReference type="OrthoDB" id="6503116at2759"/>
<name>A0A1Y3BPE3_EURMA</name>
<proteinExistence type="predicted"/>
<dbReference type="PANTHER" id="PTHR13886">
    <property type="entry name" value="JNK/SAPK-ASSOCIATED PROTEIN"/>
    <property type="match status" value="1"/>
</dbReference>
<sequence length="268" mass="31501">MPLIVNVLESLDLALIENQQLQVDLELCKDDNEQLVQAFEKEKQHKKKIEQRLFEYEFATEEEKQHFQQRIDSLANIVKMLELKAKNSSDHSSRLEEKENEIKKEYSKLHEKYNELRRNHFDVMERVKIILGIDGDNKDLSLKEAPNFSNLANMFRTNLQKFVSTEDNMENYDLSGMSTTNQRVDDDDDGVGHPYIHQSNHSFVTSDSASNRQDRWIETEMSYDDTTTIIEDVEELQKDNSKDKNNRDQSLSGIFMDLKFSLIFSFIF</sequence>
<dbReference type="AlphaFoldDB" id="A0A1Y3BPE3"/>
<dbReference type="PROSITE" id="PS51776">
    <property type="entry name" value="RH1"/>
    <property type="match status" value="1"/>
</dbReference>
<comment type="caution">
    <text evidence="3">The sequence shown here is derived from an EMBL/GenBank/DDBJ whole genome shotgun (WGS) entry which is preliminary data.</text>
</comment>
<dbReference type="GO" id="GO:0019894">
    <property type="term" value="F:kinesin binding"/>
    <property type="evidence" value="ECO:0007669"/>
    <property type="project" value="TreeGrafter"/>
</dbReference>
<evidence type="ECO:0000259" key="2">
    <source>
        <dbReference type="PROSITE" id="PS51776"/>
    </source>
</evidence>
<dbReference type="Proteomes" id="UP000194236">
    <property type="component" value="Unassembled WGS sequence"/>
</dbReference>
<evidence type="ECO:0000313" key="4">
    <source>
        <dbReference type="Proteomes" id="UP000194236"/>
    </source>
</evidence>
<keyword evidence="1" id="KW-0175">Coiled coil</keyword>
<evidence type="ECO:0000256" key="1">
    <source>
        <dbReference type="SAM" id="Coils"/>
    </source>
</evidence>
<organism evidence="3 4">
    <name type="scientific">Euroglyphus maynei</name>
    <name type="common">Mayne's house dust mite</name>
    <dbReference type="NCBI Taxonomy" id="6958"/>
    <lineage>
        <taxon>Eukaryota</taxon>
        <taxon>Metazoa</taxon>
        <taxon>Ecdysozoa</taxon>
        <taxon>Arthropoda</taxon>
        <taxon>Chelicerata</taxon>
        <taxon>Arachnida</taxon>
        <taxon>Acari</taxon>
        <taxon>Acariformes</taxon>
        <taxon>Sarcoptiformes</taxon>
        <taxon>Astigmata</taxon>
        <taxon>Psoroptidia</taxon>
        <taxon>Analgoidea</taxon>
        <taxon>Pyroglyphidae</taxon>
        <taxon>Pyroglyphinae</taxon>
        <taxon>Euroglyphus</taxon>
    </lineage>
</organism>
<reference evidence="3 4" key="1">
    <citation type="submission" date="2017-03" db="EMBL/GenBank/DDBJ databases">
        <title>Genome Survey of Euroglyphus maynei.</title>
        <authorList>
            <person name="Arlian L.G."/>
            <person name="Morgan M.S."/>
            <person name="Rider S.D."/>
        </authorList>
    </citation>
    <scope>NUCLEOTIDE SEQUENCE [LARGE SCALE GENOMIC DNA]</scope>
    <source>
        <strain evidence="3">Arlian Lab</strain>
        <tissue evidence="3">Whole body</tissue>
    </source>
</reference>
<dbReference type="GO" id="GO:0008432">
    <property type="term" value="F:JUN kinase binding"/>
    <property type="evidence" value="ECO:0007669"/>
    <property type="project" value="TreeGrafter"/>
</dbReference>
<gene>
    <name evidence="3" type="ORF">BLA29_005575</name>
</gene>
<dbReference type="GO" id="GO:0005078">
    <property type="term" value="F:MAP-kinase scaffold activity"/>
    <property type="evidence" value="ECO:0007669"/>
    <property type="project" value="InterPro"/>
</dbReference>
<evidence type="ECO:0000313" key="3">
    <source>
        <dbReference type="EMBL" id="OTF82841.1"/>
    </source>
</evidence>
<dbReference type="GO" id="GO:0030159">
    <property type="term" value="F:signaling receptor complex adaptor activity"/>
    <property type="evidence" value="ECO:0007669"/>
    <property type="project" value="TreeGrafter"/>
</dbReference>
<dbReference type="GO" id="GO:0016192">
    <property type="term" value="P:vesicle-mediated transport"/>
    <property type="evidence" value="ECO:0007669"/>
    <property type="project" value="TreeGrafter"/>
</dbReference>
<dbReference type="PANTHER" id="PTHR13886:SF4">
    <property type="entry name" value="JNK-INTERACTING PROTEIN 3"/>
    <property type="match status" value="1"/>
</dbReference>
<dbReference type="GO" id="GO:0005737">
    <property type="term" value="C:cytoplasm"/>
    <property type="evidence" value="ECO:0007669"/>
    <property type="project" value="TreeGrafter"/>
</dbReference>
<keyword evidence="4" id="KW-1185">Reference proteome</keyword>
<dbReference type="InterPro" id="IPR039911">
    <property type="entry name" value="JIP3/JIP4"/>
</dbReference>
<accession>A0A1Y3BPE3</accession>
<feature type="coiled-coil region" evidence="1">
    <location>
        <begin position="18"/>
        <end position="52"/>
    </location>
</feature>
<dbReference type="EMBL" id="MUJZ01006479">
    <property type="protein sequence ID" value="OTF82841.1"/>
    <property type="molecule type" value="Genomic_DNA"/>
</dbReference>
<dbReference type="InterPro" id="IPR034743">
    <property type="entry name" value="RH1"/>
</dbReference>
<protein>
    <recommendedName>
        <fullName evidence="2">RH1 domain-containing protein</fullName>
    </recommendedName>
</protein>